<proteinExistence type="inferred from homology"/>
<accession>A0A0E9NLP0</accession>
<dbReference type="GO" id="GO:0047372">
    <property type="term" value="F:monoacylglycerol lipase activity"/>
    <property type="evidence" value="ECO:0007669"/>
    <property type="project" value="TreeGrafter"/>
</dbReference>
<dbReference type="STRING" id="698492.A0A0E9NLP0"/>
<protein>
    <recommendedName>
        <fullName evidence="2">AB hydrolase-1 domain-containing protein</fullName>
    </recommendedName>
</protein>
<dbReference type="GO" id="GO:0008126">
    <property type="term" value="F:acetylesterase activity"/>
    <property type="evidence" value="ECO:0007669"/>
    <property type="project" value="TreeGrafter"/>
</dbReference>
<dbReference type="OMA" id="HMIHAND"/>
<dbReference type="Gene3D" id="3.40.50.1820">
    <property type="entry name" value="alpha/beta hydrolase"/>
    <property type="match status" value="1"/>
</dbReference>
<comment type="caution">
    <text evidence="3">The sequence shown here is derived from an EMBL/GenBank/DDBJ whole genome shotgun (WGS) entry which is preliminary data.</text>
</comment>
<dbReference type="AlphaFoldDB" id="A0A0E9NLP0"/>
<keyword evidence="4" id="KW-1185">Reference proteome</keyword>
<feature type="domain" description="AB hydrolase-1" evidence="2">
    <location>
        <begin position="212"/>
        <end position="462"/>
    </location>
</feature>
<dbReference type="InterPro" id="IPR050960">
    <property type="entry name" value="AB_hydrolase_4_sf"/>
</dbReference>
<evidence type="ECO:0000259" key="2">
    <source>
        <dbReference type="Pfam" id="PF00561"/>
    </source>
</evidence>
<dbReference type="GO" id="GO:0051792">
    <property type="term" value="P:medium-chain fatty acid biosynthetic process"/>
    <property type="evidence" value="ECO:0007669"/>
    <property type="project" value="TreeGrafter"/>
</dbReference>
<reference evidence="3 4" key="3">
    <citation type="journal article" date="2015" name="Genome Announc.">
        <title>Draft Genome Sequence of the Archiascomycetous Yeast Saitoella complicata.</title>
        <authorList>
            <person name="Yamauchi K."/>
            <person name="Kondo S."/>
            <person name="Hamamoto M."/>
            <person name="Takahashi Y."/>
            <person name="Ogura Y."/>
            <person name="Hayashi T."/>
            <person name="Nishida H."/>
        </authorList>
    </citation>
    <scope>NUCLEOTIDE SEQUENCE [LARGE SCALE GENOMIC DNA]</scope>
    <source>
        <strain evidence="3 4">NRRL Y-17804</strain>
    </source>
</reference>
<dbReference type="Pfam" id="PF00561">
    <property type="entry name" value="Abhydrolase_1"/>
    <property type="match status" value="1"/>
</dbReference>
<dbReference type="InterPro" id="IPR000073">
    <property type="entry name" value="AB_hydrolase_1"/>
</dbReference>
<dbReference type="EMBL" id="BACD03000034">
    <property type="protein sequence ID" value="GAO50596.1"/>
    <property type="molecule type" value="Genomic_DNA"/>
</dbReference>
<dbReference type="PANTHER" id="PTHR10794:SF63">
    <property type="entry name" value="ALPHA_BETA HYDROLASE 1, ISOFORM A"/>
    <property type="match status" value="1"/>
</dbReference>
<dbReference type="RefSeq" id="XP_019025907.1">
    <property type="nucleotide sequence ID" value="XM_019169716.1"/>
</dbReference>
<dbReference type="Proteomes" id="UP000033140">
    <property type="component" value="Unassembled WGS sequence"/>
</dbReference>
<name>A0A0E9NLP0_SAICN</name>
<reference evidence="3 4" key="1">
    <citation type="journal article" date="2011" name="J. Gen. Appl. Microbiol.">
        <title>Draft genome sequencing of the enigmatic yeast Saitoella complicata.</title>
        <authorList>
            <person name="Nishida H."/>
            <person name="Hamamoto M."/>
            <person name="Sugiyama J."/>
        </authorList>
    </citation>
    <scope>NUCLEOTIDE SEQUENCE [LARGE SCALE GENOMIC DNA]</scope>
    <source>
        <strain evidence="3 4">NRRL Y-17804</strain>
    </source>
</reference>
<evidence type="ECO:0000256" key="1">
    <source>
        <dbReference type="ARBA" id="ARBA00010884"/>
    </source>
</evidence>
<reference evidence="3 4" key="2">
    <citation type="journal article" date="2014" name="J. Gen. Appl. Microbiol.">
        <title>The early diverging ascomycetous budding yeast Saitoella complicata has three histone deacetylases belonging to the Clr6, Hos2, and Rpd3 lineages.</title>
        <authorList>
            <person name="Nishida H."/>
            <person name="Matsumoto T."/>
            <person name="Kondo S."/>
            <person name="Hamamoto M."/>
            <person name="Yoshikawa H."/>
        </authorList>
    </citation>
    <scope>NUCLEOTIDE SEQUENCE [LARGE SCALE GENOMIC DNA]</scope>
    <source>
        <strain evidence="3 4">NRRL Y-17804</strain>
    </source>
</reference>
<evidence type="ECO:0000313" key="3">
    <source>
        <dbReference type="EMBL" id="GAO50596.1"/>
    </source>
</evidence>
<organism evidence="3 4">
    <name type="scientific">Saitoella complicata (strain BCRC 22490 / CBS 7301 / JCM 7358 / NBRC 10748 / NRRL Y-17804)</name>
    <dbReference type="NCBI Taxonomy" id="698492"/>
    <lineage>
        <taxon>Eukaryota</taxon>
        <taxon>Fungi</taxon>
        <taxon>Dikarya</taxon>
        <taxon>Ascomycota</taxon>
        <taxon>Taphrinomycotina</taxon>
        <taxon>Taphrinomycotina incertae sedis</taxon>
        <taxon>Saitoella</taxon>
    </lineage>
</organism>
<dbReference type="InterPro" id="IPR029058">
    <property type="entry name" value="AB_hydrolase_fold"/>
</dbReference>
<dbReference type="PANTHER" id="PTHR10794">
    <property type="entry name" value="ABHYDROLASE DOMAIN-CONTAINING PROTEIN"/>
    <property type="match status" value="1"/>
</dbReference>
<dbReference type="SUPFAM" id="SSF53474">
    <property type="entry name" value="alpha/beta-Hydrolases"/>
    <property type="match status" value="1"/>
</dbReference>
<evidence type="ECO:0000313" key="4">
    <source>
        <dbReference type="Proteomes" id="UP000033140"/>
    </source>
</evidence>
<gene>
    <name evidence="3" type="ORF">G7K_4720-t1</name>
</gene>
<sequence length="538" mass="59323">MIRSFVKVLAKALDMEKTTTAIAPSVIATSRPVRGAFRKSACRIVSKSLGLASPVHMIHANDSIPVQLKSNPSGLIVSDDESFVRPKLYQTDSGYSSYANSVSSQTLPSPKPQDKQAKVESITYINQIRNHCPHLHGPKAVYHRSPSIIHPLLNWTASVRKPLGAPRIHYERMWLQVTEPAGYESFTGSLSLDFTPSIEVQKTFSEEPLIICLPHVGGHSNSYNIRELMGALCGPKQSGGRGYRGVVLNHRGHGSTPLTSPRIPNLYDTEDQRSALLHLRRMFPVAKFVVIGLSMGGALLTKLLSEQGPDTTIHAALAMSPVLSGENFFIDLERISSAPLVARIVPRLVSASVSLVKPYSYVFNGDARLGLEDVDEGMDSLVKMDDFHNRFAKVYGGFRDRDEFYEAASCLDDIKNIAIPMIVMWARDDIKGSVSCGEHLMAENPNIIQAVTEHGGHIGFVSGVGKRQRRWSTKPICEWVDAVLALHREPVPAETVHRDGRDIEVWEVTQEQLEALVAFQVRTMAKPGTPMPNIGLKK</sequence>
<comment type="similarity">
    <text evidence="1">Belongs to the AB hydrolase superfamily. AB hydrolase 4 family.</text>
</comment>
<dbReference type="OrthoDB" id="5954035at2759"/>
<dbReference type="GO" id="GO:0051793">
    <property type="term" value="P:medium-chain fatty acid catabolic process"/>
    <property type="evidence" value="ECO:0007669"/>
    <property type="project" value="TreeGrafter"/>
</dbReference>